<dbReference type="Pfam" id="PF07617">
    <property type="entry name" value="DUF1579"/>
    <property type="match status" value="1"/>
</dbReference>
<dbReference type="AlphaFoldDB" id="A0A137RGV8"/>
<dbReference type="PROSITE" id="PS51257">
    <property type="entry name" value="PROKAR_LIPOPROTEIN"/>
    <property type="match status" value="1"/>
</dbReference>
<dbReference type="EMBL" id="JRWG01000005">
    <property type="protein sequence ID" value="KXN98691.1"/>
    <property type="molecule type" value="Genomic_DNA"/>
</dbReference>
<dbReference type="STRING" id="1548749.LS48_08995"/>
<keyword evidence="1" id="KW-0732">Signal</keyword>
<accession>A0A137RGV8</accession>
<dbReference type="Proteomes" id="UP000070138">
    <property type="component" value="Unassembled WGS sequence"/>
</dbReference>
<evidence type="ECO:0000313" key="3">
    <source>
        <dbReference type="Proteomes" id="UP000070138"/>
    </source>
</evidence>
<name>A0A137RGV8_9FLAO</name>
<evidence type="ECO:0000313" key="2">
    <source>
        <dbReference type="EMBL" id="KXN98691.1"/>
    </source>
</evidence>
<gene>
    <name evidence="2" type="ORF">LS48_08995</name>
</gene>
<feature type="signal peptide" evidence="1">
    <location>
        <begin position="1"/>
        <end position="22"/>
    </location>
</feature>
<keyword evidence="3" id="KW-1185">Reference proteome</keyword>
<comment type="caution">
    <text evidence="2">The sequence shown here is derived from an EMBL/GenBank/DDBJ whole genome shotgun (WGS) entry which is preliminary data.</text>
</comment>
<reference evidence="3" key="1">
    <citation type="submission" date="2014-10" db="EMBL/GenBank/DDBJ databases">
        <title>Genome sequencing of Vitellibacter sp. D-24.</title>
        <authorList>
            <person name="Thevarajoo S."/>
            <person name="Selvaratnam C."/>
            <person name="Goh K.M."/>
            <person name="Chong C.S."/>
        </authorList>
    </citation>
    <scope>NUCLEOTIDE SEQUENCE [LARGE SCALE GENOMIC DNA]</scope>
    <source>
        <strain evidence="3">D-24</strain>
    </source>
</reference>
<dbReference type="OrthoDB" id="277821at2"/>
<dbReference type="InterPro" id="IPR011473">
    <property type="entry name" value="DUF1579"/>
</dbReference>
<evidence type="ECO:0008006" key="4">
    <source>
        <dbReference type="Google" id="ProtNLM"/>
    </source>
</evidence>
<dbReference type="RefSeq" id="WP_062622184.1">
    <property type="nucleotide sequence ID" value="NZ_JRWG01000005.1"/>
</dbReference>
<protein>
    <recommendedName>
        <fullName evidence="4">DUF1579 domain-containing protein</fullName>
    </recommendedName>
</protein>
<reference evidence="2 3" key="2">
    <citation type="journal article" date="2016" name="Int. J. Syst. Evol. Microbiol.">
        <title>Vitellibacter aquimaris sp. nov., a marine bacterium isolated from seawater.</title>
        <authorList>
            <person name="Thevarajoo S."/>
            <person name="Selvaratnam C."/>
            <person name="Goh K.M."/>
            <person name="Hong K.W."/>
            <person name="Chan X.Y."/>
            <person name="Chan K.G."/>
            <person name="Chong C.S."/>
        </authorList>
    </citation>
    <scope>NUCLEOTIDE SEQUENCE [LARGE SCALE GENOMIC DNA]</scope>
    <source>
        <strain evidence="2 3">D-24</strain>
    </source>
</reference>
<proteinExistence type="predicted"/>
<organism evidence="2 3">
    <name type="scientific">Aequorivita aquimaris</name>
    <dbReference type="NCBI Taxonomy" id="1548749"/>
    <lineage>
        <taxon>Bacteria</taxon>
        <taxon>Pseudomonadati</taxon>
        <taxon>Bacteroidota</taxon>
        <taxon>Flavobacteriia</taxon>
        <taxon>Flavobacteriales</taxon>
        <taxon>Flavobacteriaceae</taxon>
        <taxon>Aequorivita</taxon>
    </lineage>
</organism>
<sequence length="216" mass="24335">MKKALFTLVCLSLVFISCNDNTKEKMVTEDTTVVADTTATEEPEMIEEPMDSIAMQKAWEAYMTPGEPHKMMTEEVGKWNNEMTFWMGPEEEKATSTADIKMIMGGRYQVGNYSGKMMGMDFEGQSTLAYDNASDEYISTWIDNMGTGLGVLRGTYDEATKATTLNGTMVDPMTGKDKQVREVYTIVDENTRRMEMYEIGADGKEVKTMEILMKRA</sequence>
<evidence type="ECO:0000256" key="1">
    <source>
        <dbReference type="SAM" id="SignalP"/>
    </source>
</evidence>
<feature type="chain" id="PRO_5007479657" description="DUF1579 domain-containing protein" evidence="1">
    <location>
        <begin position="23"/>
        <end position="216"/>
    </location>
</feature>